<organism evidence="1 2">
    <name type="scientific">Advenella mandrilli</name>
    <dbReference type="NCBI Taxonomy" id="2800330"/>
    <lineage>
        <taxon>Bacteria</taxon>
        <taxon>Pseudomonadati</taxon>
        <taxon>Pseudomonadota</taxon>
        <taxon>Betaproteobacteria</taxon>
        <taxon>Burkholderiales</taxon>
        <taxon>Alcaligenaceae</taxon>
    </lineage>
</organism>
<accession>A0ABS1EEK0</accession>
<evidence type="ECO:0000313" key="2">
    <source>
        <dbReference type="Proteomes" id="UP000635316"/>
    </source>
</evidence>
<dbReference type="EMBL" id="JAENGP010000010">
    <property type="protein sequence ID" value="MBK1781580.1"/>
    <property type="molecule type" value="Genomic_DNA"/>
</dbReference>
<proteinExistence type="predicted"/>
<evidence type="ECO:0008006" key="3">
    <source>
        <dbReference type="Google" id="ProtNLM"/>
    </source>
</evidence>
<gene>
    <name evidence="1" type="ORF">JHL22_10140</name>
</gene>
<name>A0ABS1EEK0_9BURK</name>
<comment type="caution">
    <text evidence="1">The sequence shown here is derived from an EMBL/GenBank/DDBJ whole genome shotgun (WGS) entry which is preliminary data.</text>
</comment>
<dbReference type="RefSeq" id="WP_200236759.1">
    <property type="nucleotide sequence ID" value="NZ_JAENGP010000010.1"/>
</dbReference>
<sequence>MNLEAFENLYEFYRKERDAYPEFFRLRIHRSLSWLKKAVAEPDDLDIQFISLWISFNAAYAKDLKFHQSVADRAEFRNFINEICLFDKERQIYQLVWETYSSHIRMLLDSPYTLQAFWDFHNGLISETAWKEIALDAKTKANNALRRVEDVESILYVIFDRLYTLRNQLVHGGSTYNSSANRKQLKDACLLLSDLIPLFLKLTMANANSHDWGKPFYPYIRED</sequence>
<protein>
    <recommendedName>
        <fullName evidence="3">Apea-like HEPN domain-containing protein</fullName>
    </recommendedName>
</protein>
<evidence type="ECO:0000313" key="1">
    <source>
        <dbReference type="EMBL" id="MBK1781580.1"/>
    </source>
</evidence>
<keyword evidence="2" id="KW-1185">Reference proteome</keyword>
<reference evidence="1 2" key="1">
    <citation type="submission" date="2020-12" db="EMBL/GenBank/DDBJ databases">
        <authorList>
            <person name="Lu T."/>
            <person name="Wang Q."/>
            <person name="Han X."/>
        </authorList>
    </citation>
    <scope>NUCLEOTIDE SEQUENCE [LARGE SCALE GENOMIC DNA]</scope>
    <source>
        <strain evidence="1 2">WQ 585</strain>
    </source>
</reference>
<dbReference type="Proteomes" id="UP000635316">
    <property type="component" value="Unassembled WGS sequence"/>
</dbReference>